<dbReference type="HOGENOM" id="CLU_993226_0_0_5"/>
<accession>E3I286</accession>
<reference evidence="2" key="1">
    <citation type="journal article" date="2011" name="J. Bacteriol.">
        <title>Genome sequences of eight morphologically diverse alphaproteobacteria.</title>
        <authorList>
            <consortium name="US DOE Joint Genome Institute"/>
            <person name="Brown P.J."/>
            <person name="Kysela D.T."/>
            <person name="Buechlein A."/>
            <person name="Hemmerich C."/>
            <person name="Brun Y.V."/>
        </authorList>
    </citation>
    <scope>NUCLEOTIDE SEQUENCE [LARGE SCALE GENOMIC DNA]</scope>
    <source>
        <strain evidence="2">ATCC 17100 / ATH 3.1.1 / DSM 162 / LMG 4299</strain>
    </source>
</reference>
<gene>
    <name evidence="1" type="ordered locus">Rvan_3280</name>
</gene>
<evidence type="ECO:0000313" key="1">
    <source>
        <dbReference type="EMBL" id="ADP72473.1"/>
    </source>
</evidence>
<dbReference type="RefSeq" id="WP_013420831.1">
    <property type="nucleotide sequence ID" value="NC_014664.1"/>
</dbReference>
<evidence type="ECO:0000313" key="2">
    <source>
        <dbReference type="Proteomes" id="UP000001399"/>
    </source>
</evidence>
<dbReference type="KEGG" id="rva:Rvan_3280"/>
<name>E3I286_RHOVT</name>
<protein>
    <submittedName>
        <fullName evidence="1">Uncharacterized protein</fullName>
    </submittedName>
</protein>
<sequence length="285" mass="32092">MTFYFSRCGRLSYSDAMSEGTHYIELRLNLSQPAELLSLVGAFSALANQFEQFIKREHPPLEGRAKLYVQHIHASDIVLQLIPLVQNAIATMDSALIVDGFASRYGGWLSNLFEGKKHENATKSDLKDFMNQVAIIATDPNAKATLSSAVFHGTSSTSKAVLEFDTQQARRAEKIIDEHKREIDLKAYEVAENVLMVFYQSNLRNPDILKQTSEKAIIEAVSKKPLAIVYASEIAKERIKHEMMAGERNLYQLGFYVDVYVERLGGKPVAYRIAHVHDIIELPDD</sequence>
<dbReference type="EMBL" id="CP002292">
    <property type="protein sequence ID" value="ADP72473.1"/>
    <property type="molecule type" value="Genomic_DNA"/>
</dbReference>
<proteinExistence type="predicted"/>
<dbReference type="AlphaFoldDB" id="E3I286"/>
<organism evidence="1 2">
    <name type="scientific">Rhodomicrobium vannielii (strain ATCC 17100 / DSM 162 / LMG 4299 / NCIMB 10020 / ATH 3.1.1)</name>
    <dbReference type="NCBI Taxonomy" id="648757"/>
    <lineage>
        <taxon>Bacteria</taxon>
        <taxon>Pseudomonadati</taxon>
        <taxon>Pseudomonadota</taxon>
        <taxon>Alphaproteobacteria</taxon>
        <taxon>Hyphomicrobiales</taxon>
        <taxon>Hyphomicrobiaceae</taxon>
        <taxon>Rhodomicrobium</taxon>
    </lineage>
</organism>
<dbReference type="Proteomes" id="UP000001399">
    <property type="component" value="Chromosome"/>
</dbReference>
<dbReference type="OrthoDB" id="8421538at2"/>
<dbReference type="eggNOG" id="ENOG5031XFK">
    <property type="taxonomic scope" value="Bacteria"/>
</dbReference>
<keyword evidence="2" id="KW-1185">Reference proteome</keyword>